<proteinExistence type="predicted"/>
<feature type="non-terminal residue" evidence="2">
    <location>
        <position position="1"/>
    </location>
</feature>
<feature type="non-terminal residue" evidence="2">
    <location>
        <position position="58"/>
    </location>
</feature>
<accession>A0A6J4N185</accession>
<feature type="compositionally biased region" description="Basic residues" evidence="1">
    <location>
        <begin position="1"/>
        <end position="16"/>
    </location>
</feature>
<feature type="compositionally biased region" description="Basic residues" evidence="1">
    <location>
        <begin position="46"/>
        <end position="58"/>
    </location>
</feature>
<protein>
    <submittedName>
        <fullName evidence="2">Uncharacterized protein</fullName>
    </submittedName>
</protein>
<reference evidence="2" key="1">
    <citation type="submission" date="2020-02" db="EMBL/GenBank/DDBJ databases">
        <authorList>
            <person name="Meier V. D."/>
        </authorList>
    </citation>
    <scope>NUCLEOTIDE SEQUENCE</scope>
    <source>
        <strain evidence="2">AVDCRST_MAG89</strain>
    </source>
</reference>
<feature type="region of interest" description="Disordered" evidence="1">
    <location>
        <begin position="33"/>
        <end position="58"/>
    </location>
</feature>
<dbReference type="AlphaFoldDB" id="A0A6J4N185"/>
<organism evidence="2">
    <name type="scientific">uncultured Gemmatimonadota bacterium</name>
    <dbReference type="NCBI Taxonomy" id="203437"/>
    <lineage>
        <taxon>Bacteria</taxon>
        <taxon>Pseudomonadati</taxon>
        <taxon>Gemmatimonadota</taxon>
        <taxon>environmental samples</taxon>
    </lineage>
</organism>
<dbReference type="EMBL" id="CADCTV010000987">
    <property type="protein sequence ID" value="CAA9372273.1"/>
    <property type="molecule type" value="Genomic_DNA"/>
</dbReference>
<gene>
    <name evidence="2" type="ORF">AVDCRST_MAG89-4695</name>
</gene>
<evidence type="ECO:0000256" key="1">
    <source>
        <dbReference type="SAM" id="MobiDB-lite"/>
    </source>
</evidence>
<feature type="region of interest" description="Disordered" evidence="1">
    <location>
        <begin position="1"/>
        <end position="20"/>
    </location>
</feature>
<name>A0A6J4N185_9BACT</name>
<evidence type="ECO:0000313" key="2">
    <source>
        <dbReference type="EMBL" id="CAA9372273.1"/>
    </source>
</evidence>
<sequence length="58" mass="6507">GPRSIQRRAGRPHGRGARAPELLAVRRWSRGLPLLPQHRGGVPLVHQRRGHGRGRRPV</sequence>